<keyword evidence="1" id="KW-0472">Membrane</keyword>
<dbReference type="RefSeq" id="WP_091750582.1">
    <property type="nucleotide sequence ID" value="NZ_FODY01000027.1"/>
</dbReference>
<feature type="transmembrane region" description="Helical" evidence="1">
    <location>
        <begin position="12"/>
        <end position="30"/>
    </location>
</feature>
<sequence>MYDLIMENKWAILLTLEVFAWSATFFMLYVRYKMQSQFWFKVASAILVLTGIIPQVLLGVVNFVTTKEVDLFTFVIVLLIIYGLTIGKKHVKKLDYWARKKFSR</sequence>
<dbReference type="EMBL" id="FODY01000027">
    <property type="protein sequence ID" value="SEP41787.1"/>
    <property type="molecule type" value="Genomic_DNA"/>
</dbReference>
<protein>
    <submittedName>
        <fullName evidence="2">Uncharacterized protein</fullName>
    </submittedName>
</protein>
<evidence type="ECO:0000256" key="1">
    <source>
        <dbReference type="SAM" id="Phobius"/>
    </source>
</evidence>
<dbReference type="AlphaFoldDB" id="A0A1H8XPP1"/>
<keyword evidence="1" id="KW-0812">Transmembrane</keyword>
<gene>
    <name evidence="2" type="ORF">SAMN04490178_12711</name>
</gene>
<evidence type="ECO:0000313" key="3">
    <source>
        <dbReference type="Proteomes" id="UP000198847"/>
    </source>
</evidence>
<accession>A0A1H8XPP1</accession>
<feature type="transmembrane region" description="Helical" evidence="1">
    <location>
        <begin position="42"/>
        <end position="65"/>
    </location>
</feature>
<keyword evidence="3" id="KW-1185">Reference proteome</keyword>
<evidence type="ECO:0000313" key="2">
    <source>
        <dbReference type="EMBL" id="SEP41787.1"/>
    </source>
</evidence>
<dbReference type="OrthoDB" id="1683959at2"/>
<organism evidence="2 3">
    <name type="scientific">Propionispora vibrioides</name>
    <dbReference type="NCBI Taxonomy" id="112903"/>
    <lineage>
        <taxon>Bacteria</taxon>
        <taxon>Bacillati</taxon>
        <taxon>Bacillota</taxon>
        <taxon>Negativicutes</taxon>
        <taxon>Selenomonadales</taxon>
        <taxon>Sporomusaceae</taxon>
        <taxon>Propionispora</taxon>
    </lineage>
</organism>
<keyword evidence="1" id="KW-1133">Transmembrane helix</keyword>
<name>A0A1H8XPP1_9FIRM</name>
<dbReference type="Proteomes" id="UP000198847">
    <property type="component" value="Unassembled WGS sequence"/>
</dbReference>
<feature type="transmembrane region" description="Helical" evidence="1">
    <location>
        <begin position="71"/>
        <end position="91"/>
    </location>
</feature>
<proteinExistence type="predicted"/>
<reference evidence="2 3" key="1">
    <citation type="submission" date="2016-10" db="EMBL/GenBank/DDBJ databases">
        <authorList>
            <person name="de Groot N.N."/>
        </authorList>
    </citation>
    <scope>NUCLEOTIDE SEQUENCE [LARGE SCALE GENOMIC DNA]</scope>
    <source>
        <strain evidence="2 3">DSM 13305</strain>
    </source>
</reference>